<dbReference type="InterPro" id="IPR054216">
    <property type="entry name" value="DUF6930"/>
</dbReference>
<feature type="domain" description="DUF7309" evidence="2">
    <location>
        <begin position="23"/>
        <end position="187"/>
    </location>
</feature>
<organism evidence="3 4">
    <name type="scientific">Candidatus Gemmiger avicola</name>
    <dbReference type="NCBI Taxonomy" id="2838605"/>
    <lineage>
        <taxon>Bacteria</taxon>
        <taxon>Bacillati</taxon>
        <taxon>Bacillota</taxon>
        <taxon>Clostridia</taxon>
        <taxon>Eubacteriales</taxon>
        <taxon>Gemmiger</taxon>
    </lineage>
</organism>
<dbReference type="Pfam" id="PF22007">
    <property type="entry name" value="DUF6930"/>
    <property type="match status" value="1"/>
</dbReference>
<comment type="caution">
    <text evidence="3">The sequence shown here is derived from an EMBL/GenBank/DDBJ whole genome shotgun (WGS) entry which is preliminary data.</text>
</comment>
<feature type="domain" description="DUF6930" evidence="1">
    <location>
        <begin position="225"/>
        <end position="336"/>
    </location>
</feature>
<dbReference type="Proteomes" id="UP000886803">
    <property type="component" value="Unassembled WGS sequence"/>
</dbReference>
<reference evidence="3" key="2">
    <citation type="submission" date="2021-04" db="EMBL/GenBank/DDBJ databases">
        <authorList>
            <person name="Gilroy R."/>
        </authorList>
    </citation>
    <scope>NUCLEOTIDE SEQUENCE</scope>
    <source>
        <strain evidence="3">ChiBcec8-13705</strain>
    </source>
</reference>
<proteinExistence type="predicted"/>
<accession>A0A9D2M6T7</accession>
<reference evidence="3" key="1">
    <citation type="journal article" date="2021" name="PeerJ">
        <title>Extensive microbial diversity within the chicken gut microbiome revealed by metagenomics and culture.</title>
        <authorList>
            <person name="Gilroy R."/>
            <person name="Ravi A."/>
            <person name="Getino M."/>
            <person name="Pursley I."/>
            <person name="Horton D.L."/>
            <person name="Alikhan N.F."/>
            <person name="Baker D."/>
            <person name="Gharbi K."/>
            <person name="Hall N."/>
            <person name="Watson M."/>
            <person name="Adriaenssens E.M."/>
            <person name="Foster-Nyarko E."/>
            <person name="Jarju S."/>
            <person name="Secka A."/>
            <person name="Antonio M."/>
            <person name="Oren A."/>
            <person name="Chaudhuri R.R."/>
            <person name="La Ragione R."/>
            <person name="Hildebrand F."/>
            <person name="Pallen M.J."/>
        </authorList>
    </citation>
    <scope>NUCLEOTIDE SEQUENCE</scope>
    <source>
        <strain evidence="3">ChiBcec8-13705</strain>
    </source>
</reference>
<sequence>MPKKKSSRKKARNQREIDNRRDWHALLQCITVIAQMDPWDMLAEDDTCACLTADGSQMIFFSCVEGDEQGLIVFPSVREYRRASVEPGSKAEELRNFIESENYTVFFTFQDDVPPETRKFYERLSVDFGEGLWPWIFHKRRGDLGAPLAEEDARFMLDCLGNFCMMLKALQKFDRKPDAAAGEMLVRYYSKEDGLWMNRIAPASLLPEPEFPRYVAKENSPAFRYLKELPASADHPKMEFDFGWVTAPAQDAPDFRLLAVVTDRETGEVLNYYDCRPDDAPECIFFTVAEAWEEYGLPRTLYICRDDSESYFIDLVQHLGLKLKRVKRLPAARFLREMDAI</sequence>
<gene>
    <name evidence="3" type="ORF">H9945_02895</name>
</gene>
<evidence type="ECO:0000313" key="4">
    <source>
        <dbReference type="Proteomes" id="UP000886803"/>
    </source>
</evidence>
<evidence type="ECO:0000313" key="3">
    <source>
        <dbReference type="EMBL" id="HJB41423.1"/>
    </source>
</evidence>
<name>A0A9D2M6T7_9FIRM</name>
<evidence type="ECO:0000259" key="2">
    <source>
        <dbReference type="Pfam" id="PF23988"/>
    </source>
</evidence>
<dbReference type="EMBL" id="DWYG01000031">
    <property type="protein sequence ID" value="HJB41423.1"/>
    <property type="molecule type" value="Genomic_DNA"/>
</dbReference>
<evidence type="ECO:0000259" key="1">
    <source>
        <dbReference type="Pfam" id="PF22007"/>
    </source>
</evidence>
<dbReference type="AlphaFoldDB" id="A0A9D2M6T7"/>
<protein>
    <submittedName>
        <fullName evidence="3">Uncharacterized protein</fullName>
    </submittedName>
</protein>
<dbReference type="Pfam" id="PF23988">
    <property type="entry name" value="DUF7309"/>
    <property type="match status" value="1"/>
</dbReference>
<dbReference type="InterPro" id="IPR055733">
    <property type="entry name" value="DUF7309"/>
</dbReference>